<organism evidence="1 2">
    <name type="scientific">Eumeta variegata</name>
    <name type="common">Bagworm moth</name>
    <name type="synonym">Eumeta japonica</name>
    <dbReference type="NCBI Taxonomy" id="151549"/>
    <lineage>
        <taxon>Eukaryota</taxon>
        <taxon>Metazoa</taxon>
        <taxon>Ecdysozoa</taxon>
        <taxon>Arthropoda</taxon>
        <taxon>Hexapoda</taxon>
        <taxon>Insecta</taxon>
        <taxon>Pterygota</taxon>
        <taxon>Neoptera</taxon>
        <taxon>Endopterygota</taxon>
        <taxon>Lepidoptera</taxon>
        <taxon>Glossata</taxon>
        <taxon>Ditrysia</taxon>
        <taxon>Tineoidea</taxon>
        <taxon>Psychidae</taxon>
        <taxon>Oiketicinae</taxon>
        <taxon>Eumeta</taxon>
    </lineage>
</organism>
<dbReference type="Proteomes" id="UP000299102">
    <property type="component" value="Unassembled WGS sequence"/>
</dbReference>
<comment type="caution">
    <text evidence="1">The sequence shown here is derived from an EMBL/GenBank/DDBJ whole genome shotgun (WGS) entry which is preliminary data.</text>
</comment>
<protein>
    <submittedName>
        <fullName evidence="1">Uncharacterized protein</fullName>
    </submittedName>
</protein>
<evidence type="ECO:0000313" key="1">
    <source>
        <dbReference type="EMBL" id="GBP74536.1"/>
    </source>
</evidence>
<dbReference type="AlphaFoldDB" id="A0A4C1YEJ1"/>
<name>A0A4C1YEJ1_EUMVA</name>
<accession>A0A4C1YEJ1</accession>
<sequence>MLEVYSFVSLYHESYSTDVVFGCRHRRTSLMQMALIYNVFQKLIDQTLSNDAPPPQRKLDQRQERQRRPVWRELYTRVQDSLLTTL</sequence>
<proteinExistence type="predicted"/>
<evidence type="ECO:0000313" key="2">
    <source>
        <dbReference type="Proteomes" id="UP000299102"/>
    </source>
</evidence>
<reference evidence="1 2" key="1">
    <citation type="journal article" date="2019" name="Commun. Biol.">
        <title>The bagworm genome reveals a unique fibroin gene that provides high tensile strength.</title>
        <authorList>
            <person name="Kono N."/>
            <person name="Nakamura H."/>
            <person name="Ohtoshi R."/>
            <person name="Tomita M."/>
            <person name="Numata K."/>
            <person name="Arakawa K."/>
        </authorList>
    </citation>
    <scope>NUCLEOTIDE SEQUENCE [LARGE SCALE GENOMIC DNA]</scope>
</reference>
<keyword evidence="2" id="KW-1185">Reference proteome</keyword>
<gene>
    <name evidence="1" type="ORF">EVAR_84890_1</name>
</gene>
<dbReference type="EMBL" id="BGZK01001211">
    <property type="protein sequence ID" value="GBP74536.1"/>
    <property type="molecule type" value="Genomic_DNA"/>
</dbReference>